<feature type="binding site" evidence="2">
    <location>
        <position position="141"/>
    </location>
    <ligand>
        <name>Fe cation</name>
        <dbReference type="ChEBI" id="CHEBI:24875"/>
    </ligand>
</feature>
<sequence length="189" mass="21216">MSVLPIVTYDDEILHQEANPIEKDSEELQQLIDDMFDSMYNSEGVGLAGPQVGELKRLFVVDADPMSEEAEEPKHGPLVMINPEIIEKKGQEVEMNEGCLSIPGINAPVSRPETIVVKYLDRRFEPRQLEVGGWLARIVQHETDHLDGILFLDHLSLFKRKLLSSKLKDIDAGVVEIDYPTEPKKAKAG</sequence>
<keyword evidence="2" id="KW-0479">Metal-binding</keyword>
<dbReference type="Pfam" id="PF01327">
    <property type="entry name" value="Pep_deformylase"/>
    <property type="match status" value="1"/>
</dbReference>
<feature type="active site" evidence="2">
    <location>
        <position position="142"/>
    </location>
</feature>
<evidence type="ECO:0000256" key="1">
    <source>
        <dbReference type="ARBA" id="ARBA00010759"/>
    </source>
</evidence>
<dbReference type="CDD" id="cd00487">
    <property type="entry name" value="Pep_deformylase"/>
    <property type="match status" value="1"/>
</dbReference>
<dbReference type="STRING" id="1194090.SAMN05443144_12226"/>
<dbReference type="RefSeq" id="WP_073067249.1">
    <property type="nucleotide sequence ID" value="NZ_FQUS01000022.1"/>
</dbReference>
<dbReference type="PANTHER" id="PTHR10458:SF22">
    <property type="entry name" value="PEPTIDE DEFORMYLASE"/>
    <property type="match status" value="1"/>
</dbReference>
<accession>A0A1M5I4U0</accession>
<dbReference type="Gene3D" id="3.90.45.10">
    <property type="entry name" value="Peptide deformylase"/>
    <property type="match status" value="1"/>
</dbReference>
<dbReference type="InterPro" id="IPR023635">
    <property type="entry name" value="Peptide_deformylase"/>
</dbReference>
<keyword evidence="2" id="KW-0378">Hydrolase</keyword>
<evidence type="ECO:0000256" key="2">
    <source>
        <dbReference type="HAMAP-Rule" id="MF_00163"/>
    </source>
</evidence>
<dbReference type="InterPro" id="IPR036821">
    <property type="entry name" value="Peptide_deformylase_sf"/>
</dbReference>
<keyword evidence="2" id="KW-0408">Iron</keyword>
<comment type="similarity">
    <text evidence="1 2">Belongs to the polypeptide deformylase family.</text>
</comment>
<dbReference type="GO" id="GO:0006412">
    <property type="term" value="P:translation"/>
    <property type="evidence" value="ECO:0007669"/>
    <property type="project" value="UniProtKB-UniRule"/>
</dbReference>
<dbReference type="Proteomes" id="UP000184041">
    <property type="component" value="Unassembled WGS sequence"/>
</dbReference>
<dbReference type="OrthoDB" id="9784988at2"/>
<reference evidence="3 4" key="1">
    <citation type="submission" date="2016-11" db="EMBL/GenBank/DDBJ databases">
        <authorList>
            <person name="Jaros S."/>
            <person name="Januszkiewicz K."/>
            <person name="Wedrychowicz H."/>
        </authorList>
    </citation>
    <scope>NUCLEOTIDE SEQUENCE [LARGE SCALE GENOMIC DNA]</scope>
    <source>
        <strain evidence="3 4">DSM 21986</strain>
    </source>
</reference>
<dbReference type="EMBL" id="FQUS01000022">
    <property type="protein sequence ID" value="SHG23318.1"/>
    <property type="molecule type" value="Genomic_DNA"/>
</dbReference>
<dbReference type="PIRSF" id="PIRSF004749">
    <property type="entry name" value="Pep_def"/>
    <property type="match status" value="1"/>
</dbReference>
<evidence type="ECO:0000313" key="4">
    <source>
        <dbReference type="Proteomes" id="UP000184041"/>
    </source>
</evidence>
<gene>
    <name evidence="2" type="primary">def</name>
    <name evidence="3" type="ORF">SAMN05443144_12226</name>
</gene>
<dbReference type="NCBIfam" id="NF001159">
    <property type="entry name" value="PRK00150.1-3"/>
    <property type="match status" value="1"/>
</dbReference>
<feature type="binding site" evidence="2">
    <location>
        <position position="145"/>
    </location>
    <ligand>
        <name>Fe cation</name>
        <dbReference type="ChEBI" id="CHEBI:24875"/>
    </ligand>
</feature>
<dbReference type="SUPFAM" id="SSF56420">
    <property type="entry name" value="Peptide deformylase"/>
    <property type="match status" value="1"/>
</dbReference>
<dbReference type="HAMAP" id="MF_00163">
    <property type="entry name" value="Pep_deformylase"/>
    <property type="match status" value="1"/>
</dbReference>
<dbReference type="EC" id="3.5.1.88" evidence="2"/>
<comment type="cofactor">
    <cofactor evidence="2">
        <name>Fe(2+)</name>
        <dbReference type="ChEBI" id="CHEBI:29033"/>
    </cofactor>
    <text evidence="2">Binds 1 Fe(2+) ion.</text>
</comment>
<feature type="binding site" evidence="2">
    <location>
        <position position="99"/>
    </location>
    <ligand>
        <name>Fe cation</name>
        <dbReference type="ChEBI" id="CHEBI:24875"/>
    </ligand>
</feature>
<keyword evidence="4" id="KW-1185">Reference proteome</keyword>
<dbReference type="PRINTS" id="PR01576">
    <property type="entry name" value="PDEFORMYLASE"/>
</dbReference>
<dbReference type="GO" id="GO:0042586">
    <property type="term" value="F:peptide deformylase activity"/>
    <property type="evidence" value="ECO:0007669"/>
    <property type="project" value="UniProtKB-UniRule"/>
</dbReference>
<dbReference type="GO" id="GO:0046872">
    <property type="term" value="F:metal ion binding"/>
    <property type="evidence" value="ECO:0007669"/>
    <property type="project" value="UniProtKB-KW"/>
</dbReference>
<comment type="catalytic activity">
    <reaction evidence="2">
        <text>N-terminal N-formyl-L-methionyl-[peptide] + H2O = N-terminal L-methionyl-[peptide] + formate</text>
        <dbReference type="Rhea" id="RHEA:24420"/>
        <dbReference type="Rhea" id="RHEA-COMP:10639"/>
        <dbReference type="Rhea" id="RHEA-COMP:10640"/>
        <dbReference type="ChEBI" id="CHEBI:15377"/>
        <dbReference type="ChEBI" id="CHEBI:15740"/>
        <dbReference type="ChEBI" id="CHEBI:49298"/>
        <dbReference type="ChEBI" id="CHEBI:64731"/>
        <dbReference type="EC" id="3.5.1.88"/>
    </reaction>
</comment>
<dbReference type="PANTHER" id="PTHR10458">
    <property type="entry name" value="PEPTIDE DEFORMYLASE"/>
    <property type="match status" value="1"/>
</dbReference>
<keyword evidence="2" id="KW-0648">Protein biosynthesis</keyword>
<proteinExistence type="inferred from homology"/>
<name>A0A1M5I4U0_9BACT</name>
<protein>
    <recommendedName>
        <fullName evidence="2">Peptide deformylase</fullName>
        <shortName evidence="2">PDF</shortName>
        <ecNumber evidence="2">3.5.1.88</ecNumber>
    </recommendedName>
    <alternativeName>
        <fullName evidence="2">Polypeptide deformylase</fullName>
    </alternativeName>
</protein>
<evidence type="ECO:0000313" key="3">
    <source>
        <dbReference type="EMBL" id="SHG23318.1"/>
    </source>
</evidence>
<dbReference type="NCBIfam" id="TIGR00079">
    <property type="entry name" value="pept_deformyl"/>
    <property type="match status" value="1"/>
</dbReference>
<organism evidence="3 4">
    <name type="scientific">Fodinibius roseus</name>
    <dbReference type="NCBI Taxonomy" id="1194090"/>
    <lineage>
        <taxon>Bacteria</taxon>
        <taxon>Pseudomonadati</taxon>
        <taxon>Balneolota</taxon>
        <taxon>Balneolia</taxon>
        <taxon>Balneolales</taxon>
        <taxon>Balneolaceae</taxon>
        <taxon>Fodinibius</taxon>
    </lineage>
</organism>
<dbReference type="AlphaFoldDB" id="A0A1M5I4U0"/>
<comment type="function">
    <text evidence="2">Removes the formyl group from the N-terminal Met of newly synthesized proteins. Requires at least a dipeptide for an efficient rate of reaction. N-terminal L-methionine is a prerequisite for activity but the enzyme has broad specificity at other positions.</text>
</comment>